<feature type="compositionally biased region" description="Gly residues" evidence="2">
    <location>
        <begin position="298"/>
        <end position="314"/>
    </location>
</feature>
<reference evidence="3" key="1">
    <citation type="submission" date="2017-08" db="EMBL/GenBank/DDBJ databases">
        <authorList>
            <person name="Polle J.E."/>
            <person name="Barry K."/>
            <person name="Cushman J."/>
            <person name="Schmutz J."/>
            <person name="Tran D."/>
            <person name="Hathwaick L.T."/>
            <person name="Yim W.C."/>
            <person name="Jenkins J."/>
            <person name="Mckie-Krisberg Z.M."/>
            <person name="Prochnik S."/>
            <person name="Lindquist E."/>
            <person name="Dockter R.B."/>
            <person name="Adam C."/>
            <person name="Molina H."/>
            <person name="Bunkerborg J."/>
            <person name="Jin E."/>
            <person name="Buchheim M."/>
            <person name="Magnuson J."/>
        </authorList>
    </citation>
    <scope>NUCLEOTIDE SEQUENCE</scope>
    <source>
        <strain evidence="3">CCAP 19/18</strain>
    </source>
</reference>
<gene>
    <name evidence="3" type="ORF">DUNSADRAFT_12765</name>
</gene>
<comment type="similarity">
    <text evidence="1">Belongs to the CWC16 family.</text>
</comment>
<dbReference type="PANTHER" id="PTHR12111">
    <property type="entry name" value="SPLICING FACTOR YJU2"/>
    <property type="match status" value="1"/>
</dbReference>
<feature type="compositionally biased region" description="Low complexity" evidence="2">
    <location>
        <begin position="273"/>
        <end position="297"/>
    </location>
</feature>
<evidence type="ECO:0000256" key="2">
    <source>
        <dbReference type="SAM" id="MobiDB-lite"/>
    </source>
</evidence>
<dbReference type="Proteomes" id="UP000815325">
    <property type="component" value="Unassembled WGS sequence"/>
</dbReference>
<evidence type="ECO:0000313" key="4">
    <source>
        <dbReference type="Proteomes" id="UP000815325"/>
    </source>
</evidence>
<name>A0ABQ7GAN9_DUNSA</name>
<dbReference type="EMBL" id="MU069931">
    <property type="protein sequence ID" value="KAF5831661.1"/>
    <property type="molecule type" value="Genomic_DNA"/>
</dbReference>
<proteinExistence type="inferred from homology"/>
<sequence length="330" mass="36204">MSSLAAVQADGFYHPPDFNPDVHKSLNKFHNSHPLRERASKLDQGILVIRFEVPYHIWCSKCHEKIAQGVRFNAEKKCIGQYHSTKIWQFAMRHHCGCIITIQTDPKRTEYIVVEGAKKKVEGIQTAAEAEVIELEDDEEKKKRATDPLYRLERGEESKKRALSTAQEIALLQDDSDAKHADPYAANRILRAKLRAVKSGDRALEKRRKQLGLGPDVELLPDAEEDAQGAALAFFAHGRSDEAAKKQHEAQRESILKQSIFSSPHRIDSKHNSSSAAAGGRGSNSSSSGSRSGQLLAGRGGSGQRGGSGIGGGSSLQQRAAKLARLQGRV</sequence>
<protein>
    <recommendedName>
        <fullName evidence="5">Coiled-coil domain-containing protein 130</fullName>
    </recommendedName>
</protein>
<evidence type="ECO:0008006" key="5">
    <source>
        <dbReference type="Google" id="ProtNLM"/>
    </source>
</evidence>
<comment type="caution">
    <text evidence="3">The sequence shown here is derived from an EMBL/GenBank/DDBJ whole genome shotgun (WGS) entry which is preliminary data.</text>
</comment>
<evidence type="ECO:0000256" key="1">
    <source>
        <dbReference type="ARBA" id="ARBA00005595"/>
    </source>
</evidence>
<keyword evidence="4" id="KW-1185">Reference proteome</keyword>
<dbReference type="Pfam" id="PF04502">
    <property type="entry name" value="Saf4_Yju2"/>
    <property type="match status" value="1"/>
</dbReference>
<evidence type="ECO:0000313" key="3">
    <source>
        <dbReference type="EMBL" id="KAF5831661.1"/>
    </source>
</evidence>
<dbReference type="InterPro" id="IPR007590">
    <property type="entry name" value="Saf4/Yju2"/>
</dbReference>
<dbReference type="PANTHER" id="PTHR12111:SF2">
    <property type="entry name" value="SPLICING FACTOR YJU2B-RELATED"/>
    <property type="match status" value="1"/>
</dbReference>
<feature type="region of interest" description="Disordered" evidence="2">
    <location>
        <begin position="258"/>
        <end position="330"/>
    </location>
</feature>
<accession>A0ABQ7GAN9</accession>
<organism evidence="3 4">
    <name type="scientific">Dunaliella salina</name>
    <name type="common">Green alga</name>
    <name type="synonym">Protococcus salinus</name>
    <dbReference type="NCBI Taxonomy" id="3046"/>
    <lineage>
        <taxon>Eukaryota</taxon>
        <taxon>Viridiplantae</taxon>
        <taxon>Chlorophyta</taxon>
        <taxon>core chlorophytes</taxon>
        <taxon>Chlorophyceae</taxon>
        <taxon>CS clade</taxon>
        <taxon>Chlamydomonadales</taxon>
        <taxon>Dunaliellaceae</taxon>
        <taxon>Dunaliella</taxon>
    </lineage>
</organism>